<dbReference type="InterPro" id="IPR051297">
    <property type="entry name" value="PalB/RIM13"/>
</dbReference>
<comment type="caution">
    <text evidence="7">The sequence shown here is derived from an EMBL/GenBank/DDBJ whole genome shotgun (WGS) entry which is preliminary data.</text>
</comment>
<organism evidence="7 8">
    <name type="scientific">Jimgerdemannia flammicorona</name>
    <dbReference type="NCBI Taxonomy" id="994334"/>
    <lineage>
        <taxon>Eukaryota</taxon>
        <taxon>Fungi</taxon>
        <taxon>Fungi incertae sedis</taxon>
        <taxon>Mucoromycota</taxon>
        <taxon>Mucoromycotina</taxon>
        <taxon>Endogonomycetes</taxon>
        <taxon>Endogonales</taxon>
        <taxon>Endogonaceae</taxon>
        <taxon>Jimgerdemannia</taxon>
    </lineage>
</organism>
<dbReference type="Pfam" id="PF01067">
    <property type="entry name" value="Calpain_III"/>
    <property type="match status" value="1"/>
</dbReference>
<dbReference type="SUPFAM" id="SSF54001">
    <property type="entry name" value="Cysteine proteinases"/>
    <property type="match status" value="1"/>
</dbReference>
<dbReference type="SMART" id="SM00230">
    <property type="entry name" value="CysPc"/>
    <property type="match status" value="1"/>
</dbReference>
<reference evidence="7 8" key="1">
    <citation type="journal article" date="2018" name="New Phytol.">
        <title>Phylogenomics of Endogonaceae and evolution of mycorrhizas within Mucoromycota.</title>
        <authorList>
            <person name="Chang Y."/>
            <person name="Desiro A."/>
            <person name="Na H."/>
            <person name="Sandor L."/>
            <person name="Lipzen A."/>
            <person name="Clum A."/>
            <person name="Barry K."/>
            <person name="Grigoriev I.V."/>
            <person name="Martin F.M."/>
            <person name="Stajich J.E."/>
            <person name="Smith M.E."/>
            <person name="Bonito G."/>
            <person name="Spatafora J.W."/>
        </authorList>
    </citation>
    <scope>NUCLEOTIDE SEQUENCE [LARGE SCALE GENOMIC DNA]</scope>
    <source>
        <strain evidence="7 8">AD002</strain>
    </source>
</reference>
<name>A0A433QRB6_9FUNG</name>
<keyword evidence="3" id="KW-0378">Hydrolase</keyword>
<dbReference type="InterPro" id="IPR036213">
    <property type="entry name" value="Calpain_III_sf"/>
</dbReference>
<keyword evidence="2" id="KW-0645">Protease</keyword>
<dbReference type="PANTHER" id="PTHR46143">
    <property type="entry name" value="CALPAIN-7"/>
    <property type="match status" value="1"/>
</dbReference>
<dbReference type="SUPFAM" id="SSF49758">
    <property type="entry name" value="Calpain large subunit, middle domain (domain III)"/>
    <property type="match status" value="3"/>
</dbReference>
<proteinExistence type="inferred from homology"/>
<dbReference type="Proteomes" id="UP000274822">
    <property type="component" value="Unassembled WGS sequence"/>
</dbReference>
<evidence type="ECO:0000313" key="7">
    <source>
        <dbReference type="EMBL" id="RUS32309.1"/>
    </source>
</evidence>
<dbReference type="GO" id="GO:0004198">
    <property type="term" value="F:calcium-dependent cysteine-type endopeptidase activity"/>
    <property type="evidence" value="ECO:0007669"/>
    <property type="project" value="InterPro"/>
</dbReference>
<dbReference type="GO" id="GO:0006508">
    <property type="term" value="P:proteolysis"/>
    <property type="evidence" value="ECO:0007669"/>
    <property type="project" value="UniProtKB-KW"/>
</dbReference>
<dbReference type="PROSITE" id="PS50203">
    <property type="entry name" value="CALPAIN_CAT"/>
    <property type="match status" value="1"/>
</dbReference>
<evidence type="ECO:0000259" key="6">
    <source>
        <dbReference type="PROSITE" id="PS50203"/>
    </source>
</evidence>
<dbReference type="EMBL" id="RBNJ01002170">
    <property type="protein sequence ID" value="RUS32309.1"/>
    <property type="molecule type" value="Genomic_DNA"/>
</dbReference>
<gene>
    <name evidence="7" type="ORF">BC938DRAFT_475762</name>
</gene>
<evidence type="ECO:0000256" key="4">
    <source>
        <dbReference type="ARBA" id="ARBA00022807"/>
    </source>
</evidence>
<dbReference type="Pfam" id="PF00648">
    <property type="entry name" value="Peptidase_C2"/>
    <property type="match status" value="1"/>
</dbReference>
<evidence type="ECO:0000313" key="8">
    <source>
        <dbReference type="Proteomes" id="UP000274822"/>
    </source>
</evidence>
<sequence length="712" mass="80443">MCTFSTNKEELWPSIIEKAYMKLMGGYDFPGSKNFVRDNVWKRLLAGQKYGDALITIATGELTDADADAIGLVPTHAYAVLDIRETLGRRFLQVKNPWSHKRWTGPFSHMDAASWTPELMRALDYDYRTAAQKDDGIFWIDFDSMCANFDSIHMNWSPELFKYKSSIHSSYCLWTELPGHIQTMAIEYGPKERRYNPQFSLEVTVNDPKPAAVWLLLSKHITIKEENKDYITLHLYAGTNGERVFYPGNPMKEVRFNAPQGTSRYTIVVSQHEKLRSLNFTLRAYCMSAFNLMEVPKKYSFEQKIPGQWTEQTAGGNTSNATYMNNPQWRLTIPPASGPVAPGTLYHAMAILILEAPRTFAVHVKLVQGGKRVASVSMKDIVVQSGDYRHGFCYCEVPDLRLTIAWLISRFFKWSSPSYQFHFKILVHRCSSSSRRSRAAGDYTVVASTFEAGLLNKFFLTIGCSTKFLVTPIPLEGAVSRIDRVARSLFGRDATVDMIDLSAIIVHVMQGMFSKIVNGEWIVGVSAMGCSSNGGYNRNPRYQLDVRELTTVRWDLQLWLLHLSITLGCLCCVMVRRLESCVHPFRVRLQTPDIKPIPTTNVTIFERNGAGKPFVKEVATSGPYTNAIQGVATNDVVLTPSDRGEGCDYRWAYQAGVFCQAWQHPLASTPWTHDALSIIHFLSQVMLSSSPHMRRASLVDSSLTFIAIVRWA</sequence>
<feature type="domain" description="Calpain catalytic" evidence="6">
    <location>
        <begin position="1"/>
        <end position="158"/>
    </location>
</feature>
<dbReference type="PANTHER" id="PTHR46143:SF1">
    <property type="entry name" value="CALPAIN-7"/>
    <property type="match status" value="1"/>
</dbReference>
<protein>
    <recommendedName>
        <fullName evidence="6">Calpain catalytic domain-containing protein</fullName>
    </recommendedName>
</protein>
<comment type="similarity">
    <text evidence="1">Belongs to the peptidase C2 family. PalB/RIM13 subfamily.</text>
</comment>
<evidence type="ECO:0000256" key="5">
    <source>
        <dbReference type="PROSITE-ProRule" id="PRU00239"/>
    </source>
</evidence>
<keyword evidence="8" id="KW-1185">Reference proteome</keyword>
<dbReference type="AlphaFoldDB" id="A0A433QRB6"/>
<accession>A0A433QRB6</accession>
<keyword evidence="4" id="KW-0788">Thiol protease</keyword>
<dbReference type="InterPro" id="IPR001300">
    <property type="entry name" value="Peptidase_C2_calpain_cat"/>
</dbReference>
<evidence type="ECO:0000256" key="1">
    <source>
        <dbReference type="ARBA" id="ARBA00010193"/>
    </source>
</evidence>
<dbReference type="InterPro" id="IPR038765">
    <property type="entry name" value="Papain-like_cys_pep_sf"/>
</dbReference>
<dbReference type="Gene3D" id="2.60.120.380">
    <property type="match status" value="2"/>
</dbReference>
<comment type="caution">
    <text evidence="5">Lacks conserved residue(s) required for the propagation of feature annotation.</text>
</comment>
<dbReference type="InterPro" id="IPR022682">
    <property type="entry name" value="Calpain_domain_III"/>
</dbReference>
<evidence type="ECO:0000256" key="2">
    <source>
        <dbReference type="ARBA" id="ARBA00022670"/>
    </source>
</evidence>
<evidence type="ECO:0000256" key="3">
    <source>
        <dbReference type="ARBA" id="ARBA00022801"/>
    </source>
</evidence>
<dbReference type="Gene3D" id="3.90.70.10">
    <property type="entry name" value="Cysteine proteinases"/>
    <property type="match status" value="1"/>
</dbReference>